<name>C9N172_9FUSO</name>
<comment type="caution">
    <text evidence="1">The sequence shown here is derived from an EMBL/GenBank/DDBJ whole genome shotgun (WGS) entry which is preliminary data.</text>
</comment>
<protein>
    <submittedName>
        <fullName evidence="1">Uncharacterized protein</fullName>
    </submittedName>
</protein>
<evidence type="ECO:0000313" key="1">
    <source>
        <dbReference type="EMBL" id="EEX73265.1"/>
    </source>
</evidence>
<dbReference type="eggNOG" id="COG2895">
    <property type="taxonomic scope" value="Bacteria"/>
</dbReference>
<dbReference type="STRING" id="634994.GCWU000323_02593"/>
<dbReference type="AlphaFoldDB" id="C9N172"/>
<dbReference type="Proteomes" id="UP000006233">
    <property type="component" value="Unassembled WGS sequence"/>
</dbReference>
<accession>C9N172</accession>
<dbReference type="HOGENOM" id="CLU_2807203_0_0_0"/>
<dbReference type="RefSeq" id="WP_006805880.1">
    <property type="nucleotide sequence ID" value="NZ_GG700634.1"/>
</dbReference>
<dbReference type="EMBL" id="ACVB02000029">
    <property type="protein sequence ID" value="EEX73265.1"/>
    <property type="molecule type" value="Genomic_DNA"/>
</dbReference>
<reference evidence="1 2" key="1">
    <citation type="submission" date="2009-09" db="EMBL/GenBank/DDBJ databases">
        <authorList>
            <person name="Weinstock G."/>
            <person name="Sodergren E."/>
            <person name="Clifton S."/>
            <person name="Fulton L."/>
            <person name="Fulton B."/>
            <person name="Courtney L."/>
            <person name="Fronick C."/>
            <person name="Harrison M."/>
            <person name="Strong C."/>
            <person name="Farmer C."/>
            <person name="Delahaunty K."/>
            <person name="Markovic C."/>
            <person name="Hall O."/>
            <person name="Minx P."/>
            <person name="Tomlinson C."/>
            <person name="Mitreva M."/>
            <person name="Nelson J."/>
            <person name="Hou S."/>
            <person name="Wollam A."/>
            <person name="Pepin K.H."/>
            <person name="Johnson M."/>
            <person name="Bhonagiri V."/>
            <person name="Nash W.E."/>
            <person name="Warren W."/>
            <person name="Chinwalla A."/>
            <person name="Mardis E.R."/>
            <person name="Wilson R.K."/>
        </authorList>
    </citation>
    <scope>NUCLEOTIDE SEQUENCE [LARGE SCALE GENOMIC DNA]</scope>
    <source>
        <strain evidence="1 2">F0254</strain>
    </source>
</reference>
<organism evidence="1 2">
    <name type="scientific">Leptotrichia hofstadii F0254</name>
    <dbReference type="NCBI Taxonomy" id="634994"/>
    <lineage>
        <taxon>Bacteria</taxon>
        <taxon>Fusobacteriati</taxon>
        <taxon>Fusobacteriota</taxon>
        <taxon>Fusobacteriia</taxon>
        <taxon>Fusobacteriales</taxon>
        <taxon>Leptotrichiaceae</taxon>
        <taxon>Leptotrichia</taxon>
    </lineage>
</organism>
<proteinExistence type="predicted"/>
<evidence type="ECO:0000313" key="2">
    <source>
        <dbReference type="Proteomes" id="UP000006233"/>
    </source>
</evidence>
<sequence length="67" mass="7757">MGELILIDRLSHQTAAAGVVENIDTIEEKPYFEKGDIKIDGYIFEELYFDFENARMSKEGTKEKHTM</sequence>
<gene>
    <name evidence="1" type="ORF">GCWU000323_02593</name>
</gene>